<feature type="compositionally biased region" description="Pro residues" evidence="1">
    <location>
        <begin position="573"/>
        <end position="587"/>
    </location>
</feature>
<dbReference type="SUPFAM" id="SSF53098">
    <property type="entry name" value="Ribonuclease H-like"/>
    <property type="match status" value="1"/>
</dbReference>
<dbReference type="Pfam" id="PF25597">
    <property type="entry name" value="SH3_retrovirus"/>
    <property type="match status" value="1"/>
</dbReference>
<evidence type="ECO:0000313" key="3">
    <source>
        <dbReference type="EMBL" id="SPC80908.1"/>
    </source>
</evidence>
<dbReference type="InterPro" id="IPR001584">
    <property type="entry name" value="Integrase_cat-core"/>
</dbReference>
<dbReference type="InterPro" id="IPR025724">
    <property type="entry name" value="GAG-pre-integrase_dom"/>
</dbReference>
<dbReference type="GO" id="GO:0015074">
    <property type="term" value="P:DNA integration"/>
    <property type="evidence" value="ECO:0007669"/>
    <property type="project" value="InterPro"/>
</dbReference>
<evidence type="ECO:0000256" key="1">
    <source>
        <dbReference type="SAM" id="MobiDB-lite"/>
    </source>
</evidence>
<feature type="region of interest" description="Disordered" evidence="1">
    <location>
        <begin position="557"/>
        <end position="591"/>
    </location>
</feature>
<sequence length="963" mass="108185">MAKSWADQFAAVGKPVEEDDLISLILSGLNPSFNVFITTFNLTTREAPLSYADFESELLNHEALLANQTSNTPTDTTTFALYSHKHPNQDRRPRLSGPPKHNNPHNGAHKYHGPSKYHSPVPHQKPPTSTPRYKSNQPSPGPFTSTRPPCQICGKSNHQALDCYHRMDYSYQGRHPPSQLAAMDIRTGQVLLQGHSRDGLYPIPLHRISTRSPLGLTAFLGLKTSTSVWHQRLGHLAMPIVQRVINHHKLPITGTSDKTSFCEPCQLAKNKRLPFVKSNRESTFPFQLVHSDVWQSPVVSRSGFRYYVNFIDDFSRFSWLFPLKLKSDVHSCFLQFKSMVENLVSRPIKTFQSNGGGEYPYTPFKQLLTQHGILHRFSCPKTSQQNGFAECKHRHVMDTGLALLAHLSLSLKYWVDAFLTAIYLINRLPTPTLSNLTPYFKLFNHSPDYHLLCFFGCACYPLMRPYNPHKLTFRSKKCVFLGYSPNHRGYRCLDLSTNHVYISRDVLFNEQDFLAKSVSSVHVPAVNSSPAEFAFLPLPTPPGNSLSAVTPHSLAPAAPIISPDTPPTLDLTPPSPNATNSPPPAPPLITALSDPPHSPNPSLTINFITQPVTLSKPSMPLLSHLNLPHLLKLLKLLHGKKPWTSTGPFTSWMSLMPSSMALLLEEVFMEQPRGFTDPTYPDHSKYISELLHRAHMIGAKPYSTPTASGSKLSLHDGAALTDATEYRKIVGALQYCTLPRPDIAFSINQLFQFMHSPSSTHWTAAKRELCYLKRTINHGWFFSKGSLSLNAFCDFDWAGGPDDCRTEAEYCAMTVTTTDLYWIWMLLKDLQVPLPSLLVLWCDNAGALALASNLIFHARTKHIEVDYHFIRKKVINRDMSLKFISTGDQRADIFTKGFPTPRFQLLHDKLLVTSCPVSLRGAVKEIFLIHEQVDTLPSIHHTAHHQGSTIHPNKETHLIANQT</sequence>
<dbReference type="GO" id="GO:0003676">
    <property type="term" value="F:nucleic acid binding"/>
    <property type="evidence" value="ECO:0007669"/>
    <property type="project" value="InterPro"/>
</dbReference>
<accession>A0A2N9F1E1</accession>
<evidence type="ECO:0000259" key="2">
    <source>
        <dbReference type="PROSITE" id="PS50994"/>
    </source>
</evidence>
<feature type="domain" description="Integrase catalytic" evidence="2">
    <location>
        <begin position="281"/>
        <end position="446"/>
    </location>
</feature>
<dbReference type="AlphaFoldDB" id="A0A2N9F1E1"/>
<dbReference type="CDD" id="cd09272">
    <property type="entry name" value="RNase_HI_RT_Ty1"/>
    <property type="match status" value="1"/>
</dbReference>
<dbReference type="SUPFAM" id="SSF56672">
    <property type="entry name" value="DNA/RNA polymerases"/>
    <property type="match status" value="1"/>
</dbReference>
<proteinExistence type="predicted"/>
<feature type="compositionally biased region" description="Polar residues" evidence="1">
    <location>
        <begin position="130"/>
        <end position="148"/>
    </location>
</feature>
<dbReference type="InterPro" id="IPR057670">
    <property type="entry name" value="SH3_retrovirus"/>
</dbReference>
<dbReference type="Gene3D" id="3.30.420.10">
    <property type="entry name" value="Ribonuclease H-like superfamily/Ribonuclease H"/>
    <property type="match status" value="1"/>
</dbReference>
<protein>
    <recommendedName>
        <fullName evidence="2">Integrase catalytic domain-containing protein</fullName>
    </recommendedName>
</protein>
<dbReference type="PANTHER" id="PTHR42648">
    <property type="entry name" value="TRANSPOSASE, PUTATIVE-RELATED"/>
    <property type="match status" value="1"/>
</dbReference>
<dbReference type="PROSITE" id="PS50994">
    <property type="entry name" value="INTEGRASE"/>
    <property type="match status" value="1"/>
</dbReference>
<dbReference type="Pfam" id="PF13976">
    <property type="entry name" value="gag_pre-integrs"/>
    <property type="match status" value="1"/>
</dbReference>
<gene>
    <name evidence="3" type="ORF">FSB_LOCUS8790</name>
</gene>
<dbReference type="InterPro" id="IPR036397">
    <property type="entry name" value="RNaseH_sf"/>
</dbReference>
<dbReference type="InterPro" id="IPR012337">
    <property type="entry name" value="RNaseH-like_sf"/>
</dbReference>
<dbReference type="InterPro" id="IPR039537">
    <property type="entry name" value="Retrotran_Ty1/copia-like"/>
</dbReference>
<reference evidence="3" key="1">
    <citation type="submission" date="2018-02" db="EMBL/GenBank/DDBJ databases">
        <authorList>
            <person name="Cohen D.B."/>
            <person name="Kent A.D."/>
        </authorList>
    </citation>
    <scope>NUCLEOTIDE SEQUENCE</scope>
</reference>
<organism evidence="3">
    <name type="scientific">Fagus sylvatica</name>
    <name type="common">Beechnut</name>
    <dbReference type="NCBI Taxonomy" id="28930"/>
    <lineage>
        <taxon>Eukaryota</taxon>
        <taxon>Viridiplantae</taxon>
        <taxon>Streptophyta</taxon>
        <taxon>Embryophyta</taxon>
        <taxon>Tracheophyta</taxon>
        <taxon>Spermatophyta</taxon>
        <taxon>Magnoliopsida</taxon>
        <taxon>eudicotyledons</taxon>
        <taxon>Gunneridae</taxon>
        <taxon>Pentapetalae</taxon>
        <taxon>rosids</taxon>
        <taxon>fabids</taxon>
        <taxon>Fagales</taxon>
        <taxon>Fagaceae</taxon>
        <taxon>Fagus</taxon>
    </lineage>
</organism>
<name>A0A2N9F1E1_FAGSY</name>
<feature type="region of interest" description="Disordered" evidence="1">
    <location>
        <begin position="86"/>
        <end position="148"/>
    </location>
</feature>
<dbReference type="InterPro" id="IPR043502">
    <property type="entry name" value="DNA/RNA_pol_sf"/>
</dbReference>
<dbReference type="Pfam" id="PF00665">
    <property type="entry name" value="rve"/>
    <property type="match status" value="1"/>
</dbReference>
<feature type="region of interest" description="Disordered" evidence="1">
    <location>
        <begin position="943"/>
        <end position="963"/>
    </location>
</feature>
<dbReference type="PANTHER" id="PTHR42648:SF26">
    <property type="entry name" value="INTEGRASE CATALYTIC DOMAIN-CONTAINING PROTEIN"/>
    <property type="match status" value="1"/>
</dbReference>
<dbReference type="EMBL" id="OIVN01000480">
    <property type="protein sequence ID" value="SPC80908.1"/>
    <property type="molecule type" value="Genomic_DNA"/>
</dbReference>